<accession>A0A2G9YBM4</accession>
<comment type="caution">
    <text evidence="10">The sequence shown here is derived from an EMBL/GenBank/DDBJ whole genome shotgun (WGS) entry which is preliminary data.</text>
</comment>
<keyword evidence="4 7" id="KW-1133">Transmembrane helix</keyword>
<evidence type="ECO:0000259" key="9">
    <source>
        <dbReference type="Pfam" id="PF12704"/>
    </source>
</evidence>
<evidence type="ECO:0000256" key="3">
    <source>
        <dbReference type="ARBA" id="ARBA00022692"/>
    </source>
</evidence>
<evidence type="ECO:0000259" key="8">
    <source>
        <dbReference type="Pfam" id="PF02687"/>
    </source>
</evidence>
<sequence length="381" mass="40908">MIGMVVGIASVILMVSAGQGAQKHILDRIRNMGTNLIVVNAGQTQIIAGRLRQMSTVTTLIPADAEAIAEECPSVALVAPFVSKKLTVRWEDETANTNVVGMAASGFATRNFETAGGRFFTNEENRALKRVAIVGPTVVRNLFGETNPIGLNVRLGRVPFEVIGVTLPKGIDQNGADQDDIVIVPLGTAMRRLLNVDYVQSIYVQAGDTRSMAKTESEIRELLRTRHRLREKPDDFTIQNQETLLATERETSQSMTFLIGSVAGISLLVGGVGILAVMLISIRERRGEIGLRRALGARRSDIRLQFLIESVMLAGIGGAIGVVIGVGSAYALSAFGSWETLISWPATALAFAFSAILGVFFGIYPASRAAGLEPIEALRSE</sequence>
<reference evidence="10 11" key="1">
    <citation type="submission" date="2017-09" db="EMBL/GenBank/DDBJ databases">
        <title>Depth-based differentiation of microbial function through sediment-hosted aquifers and enrichment of novel symbionts in the deep terrestrial subsurface.</title>
        <authorList>
            <person name="Probst A.J."/>
            <person name="Ladd B."/>
            <person name="Jarett J.K."/>
            <person name="Geller-Mcgrath D.E."/>
            <person name="Sieber C.M."/>
            <person name="Emerson J.B."/>
            <person name="Anantharaman K."/>
            <person name="Thomas B.C."/>
            <person name="Malmstrom R."/>
            <person name="Stieglmeier M."/>
            <person name="Klingl A."/>
            <person name="Woyke T."/>
            <person name="Ryan C.M."/>
            <person name="Banfield J.F."/>
        </authorList>
    </citation>
    <scope>NUCLEOTIDE SEQUENCE [LARGE SCALE GENOMIC DNA]</scope>
    <source>
        <strain evidence="10">CG23_combo_of_CG06-09_8_20_14_all_48_7</strain>
    </source>
</reference>
<dbReference type="Pfam" id="PF12704">
    <property type="entry name" value="MacB_PCD"/>
    <property type="match status" value="1"/>
</dbReference>
<gene>
    <name evidence="10" type="ORF">COX46_01135</name>
</gene>
<evidence type="ECO:0000256" key="7">
    <source>
        <dbReference type="SAM" id="Phobius"/>
    </source>
</evidence>
<keyword evidence="5 7" id="KW-0472">Membrane</keyword>
<dbReference type="Pfam" id="PF02687">
    <property type="entry name" value="FtsX"/>
    <property type="match status" value="1"/>
</dbReference>
<evidence type="ECO:0000256" key="4">
    <source>
        <dbReference type="ARBA" id="ARBA00022989"/>
    </source>
</evidence>
<dbReference type="InterPro" id="IPR025857">
    <property type="entry name" value="MacB_PCD"/>
</dbReference>
<feature type="domain" description="MacB-like periplasmic core" evidence="9">
    <location>
        <begin position="1"/>
        <end position="222"/>
    </location>
</feature>
<evidence type="ECO:0000256" key="5">
    <source>
        <dbReference type="ARBA" id="ARBA00023136"/>
    </source>
</evidence>
<evidence type="ECO:0000313" key="11">
    <source>
        <dbReference type="Proteomes" id="UP000230392"/>
    </source>
</evidence>
<comment type="subcellular location">
    <subcellularLocation>
        <location evidence="1">Cell membrane</location>
        <topology evidence="1">Multi-pass membrane protein</topology>
    </subcellularLocation>
</comment>
<dbReference type="AlphaFoldDB" id="A0A2G9YBM4"/>
<protein>
    <recommendedName>
        <fullName evidence="12">Multidrug ABC transporter substrate-binding protein</fullName>
    </recommendedName>
</protein>
<name>A0A2G9YBM4_9BACT</name>
<dbReference type="EMBL" id="PCRF01000049">
    <property type="protein sequence ID" value="PIP16627.1"/>
    <property type="molecule type" value="Genomic_DNA"/>
</dbReference>
<dbReference type="InterPro" id="IPR003838">
    <property type="entry name" value="ABC3_permease_C"/>
</dbReference>
<proteinExistence type="inferred from homology"/>
<dbReference type="Proteomes" id="UP000230392">
    <property type="component" value="Unassembled WGS sequence"/>
</dbReference>
<keyword evidence="2" id="KW-1003">Cell membrane</keyword>
<dbReference type="InterPro" id="IPR050250">
    <property type="entry name" value="Macrolide_Exporter_MacB"/>
</dbReference>
<evidence type="ECO:0000256" key="6">
    <source>
        <dbReference type="ARBA" id="ARBA00038076"/>
    </source>
</evidence>
<feature type="transmembrane region" description="Helical" evidence="7">
    <location>
        <begin position="342"/>
        <end position="364"/>
    </location>
</feature>
<dbReference type="GO" id="GO:0022857">
    <property type="term" value="F:transmembrane transporter activity"/>
    <property type="evidence" value="ECO:0007669"/>
    <property type="project" value="TreeGrafter"/>
</dbReference>
<feature type="transmembrane region" description="Helical" evidence="7">
    <location>
        <begin position="257"/>
        <end position="283"/>
    </location>
</feature>
<keyword evidence="3 7" id="KW-0812">Transmembrane</keyword>
<evidence type="ECO:0000256" key="2">
    <source>
        <dbReference type="ARBA" id="ARBA00022475"/>
    </source>
</evidence>
<dbReference type="GO" id="GO:0005886">
    <property type="term" value="C:plasma membrane"/>
    <property type="evidence" value="ECO:0007669"/>
    <property type="project" value="UniProtKB-SubCell"/>
</dbReference>
<dbReference type="PANTHER" id="PTHR30572">
    <property type="entry name" value="MEMBRANE COMPONENT OF TRANSPORTER-RELATED"/>
    <property type="match status" value="1"/>
</dbReference>
<feature type="domain" description="ABC3 transporter permease C-terminal" evidence="8">
    <location>
        <begin position="261"/>
        <end position="374"/>
    </location>
</feature>
<dbReference type="PANTHER" id="PTHR30572:SF4">
    <property type="entry name" value="ABC TRANSPORTER PERMEASE YTRF"/>
    <property type="match status" value="1"/>
</dbReference>
<feature type="transmembrane region" description="Helical" evidence="7">
    <location>
        <begin position="304"/>
        <end position="330"/>
    </location>
</feature>
<evidence type="ECO:0000313" key="10">
    <source>
        <dbReference type="EMBL" id="PIP16627.1"/>
    </source>
</evidence>
<evidence type="ECO:0008006" key="12">
    <source>
        <dbReference type="Google" id="ProtNLM"/>
    </source>
</evidence>
<organism evidence="10 11">
    <name type="scientific">bacterium (Candidatus Ratteibacteria) CG23_combo_of_CG06-09_8_20_14_all_48_7</name>
    <dbReference type="NCBI Taxonomy" id="2014292"/>
    <lineage>
        <taxon>Bacteria</taxon>
        <taxon>Candidatus Ratteibacteria</taxon>
    </lineage>
</organism>
<evidence type="ECO:0000256" key="1">
    <source>
        <dbReference type="ARBA" id="ARBA00004651"/>
    </source>
</evidence>
<comment type="similarity">
    <text evidence="6">Belongs to the ABC-4 integral membrane protein family.</text>
</comment>